<proteinExistence type="predicted"/>
<protein>
    <submittedName>
        <fullName evidence="1">Polysaccharide deacetylase</fullName>
    </submittedName>
</protein>
<dbReference type="Proteomes" id="UP000192727">
    <property type="component" value="Chromosome"/>
</dbReference>
<dbReference type="GO" id="GO:0005975">
    <property type="term" value="P:carbohydrate metabolic process"/>
    <property type="evidence" value="ECO:0007669"/>
    <property type="project" value="InterPro"/>
</dbReference>
<dbReference type="SUPFAM" id="SSF88713">
    <property type="entry name" value="Glycoside hydrolase/deacetylase"/>
    <property type="match status" value="1"/>
</dbReference>
<dbReference type="RefSeq" id="WP_023485131.1">
    <property type="nucleotide sequence ID" value="NZ_CP019794.1"/>
</dbReference>
<dbReference type="PROSITE" id="PS51677">
    <property type="entry name" value="NODB"/>
    <property type="match status" value="1"/>
</dbReference>
<dbReference type="Gene3D" id="3.20.20.370">
    <property type="entry name" value="Glycoside hydrolase/deacetylase"/>
    <property type="match status" value="1"/>
</dbReference>
<dbReference type="GO" id="GO:0016810">
    <property type="term" value="F:hydrolase activity, acting on carbon-nitrogen (but not peptide) bonds"/>
    <property type="evidence" value="ECO:0007669"/>
    <property type="project" value="InterPro"/>
</dbReference>
<name>A0A1V0USH3_9BACL</name>
<dbReference type="Pfam" id="PF01522">
    <property type="entry name" value="Polysacc_deac_1"/>
    <property type="match status" value="1"/>
</dbReference>
<dbReference type="CDD" id="cd10944">
    <property type="entry name" value="CE4_SmPgdA_like"/>
    <property type="match status" value="1"/>
</dbReference>
<dbReference type="AlphaFoldDB" id="A0A1V0USH3"/>
<reference evidence="1 2" key="1">
    <citation type="submission" date="2017-03" db="EMBL/GenBank/DDBJ databases">
        <title>Paenibacillus larvae genome sequencing.</title>
        <authorList>
            <person name="Dingman D.W."/>
        </authorList>
    </citation>
    <scope>NUCLEOTIDE SEQUENCE [LARGE SCALE GENOMIC DNA]</scope>
    <source>
        <strain evidence="1 2">SAG 10367</strain>
    </source>
</reference>
<dbReference type="GeneID" id="64220471"/>
<gene>
    <name evidence="1" type="ORF">B7C51_08825</name>
</gene>
<dbReference type="PANTHER" id="PTHR10587:SF125">
    <property type="entry name" value="POLYSACCHARIDE DEACETYLASE YHEN-RELATED"/>
    <property type="match status" value="1"/>
</dbReference>
<sequence length="451" mass="51116">MIAFVRKQSAAYILKWLLLIVVVSAFVLSVNPEQVYAVQAPSPEPDPEKTYAELASGHLSLPDKAFTAPEDPTVYLTFDDGPSQYTGKVLDILHKEGIPATFFVLGKQVENHPETVKRIVREGHSLGNHSYSHMYKHIYSSFEAFYKEVEQTDNAIFQAAGFRTRLLRAPGGTASNFDPFYFYFMEQAGYTVFDWDVDSQDSKRAHIPASTIISSVKKAPLKHEMSILFHDGAGHEETVKALPSIIAYFKQQGYRFASLSDQVKPAQFTVGRADRWDRKPISRKKFNQLLSQIKTNTVLTKPSVKKGEVISDSSPSIPLHLTVAKKTVELPAKDYAIRYGKVELPLQLYIENMGGKVTWDESKQTAHVRYGMINLYYDSRNYVIRTNYLGKKQAKYWLPGFRIVDGIMRVQMDQISRLIQSESGTLLTEGGYRSLWTGPPLLFLPYYIARV</sequence>
<evidence type="ECO:0000313" key="2">
    <source>
        <dbReference type="Proteomes" id="UP000192727"/>
    </source>
</evidence>
<dbReference type="InterPro" id="IPR050248">
    <property type="entry name" value="Polysacc_deacetylase_ArnD"/>
</dbReference>
<evidence type="ECO:0000313" key="1">
    <source>
        <dbReference type="EMBL" id="ARF67912.1"/>
    </source>
</evidence>
<organism evidence="1 2">
    <name type="scientific">Paenibacillus larvae subsp. pulvifaciens</name>
    <dbReference type="NCBI Taxonomy" id="1477"/>
    <lineage>
        <taxon>Bacteria</taxon>
        <taxon>Bacillati</taxon>
        <taxon>Bacillota</taxon>
        <taxon>Bacilli</taxon>
        <taxon>Bacillales</taxon>
        <taxon>Paenibacillaceae</taxon>
        <taxon>Paenibacillus</taxon>
    </lineage>
</organism>
<dbReference type="InterPro" id="IPR011330">
    <property type="entry name" value="Glyco_hydro/deAcase_b/a-brl"/>
</dbReference>
<accession>A0A1V0USH3</accession>
<dbReference type="InterPro" id="IPR002509">
    <property type="entry name" value="NODB_dom"/>
</dbReference>
<dbReference type="EMBL" id="CP020557">
    <property type="protein sequence ID" value="ARF67912.1"/>
    <property type="molecule type" value="Genomic_DNA"/>
</dbReference>
<dbReference type="PANTHER" id="PTHR10587">
    <property type="entry name" value="GLYCOSYL TRANSFERASE-RELATED"/>
    <property type="match status" value="1"/>
</dbReference>